<organism evidence="2 3">
    <name type="scientific">Candidatus Uhrbacteria bacterium RIFOXYC2_FULL_47_19</name>
    <dbReference type="NCBI Taxonomy" id="1802424"/>
    <lineage>
        <taxon>Bacteria</taxon>
        <taxon>Candidatus Uhriibacteriota</taxon>
    </lineage>
</organism>
<evidence type="ECO:0000313" key="2">
    <source>
        <dbReference type="EMBL" id="OGM00145.1"/>
    </source>
</evidence>
<proteinExistence type="predicted"/>
<gene>
    <name evidence="2" type="ORF">A2480_03710</name>
</gene>
<reference evidence="2 3" key="1">
    <citation type="journal article" date="2016" name="Nat. Commun.">
        <title>Thousands of microbial genomes shed light on interconnected biogeochemical processes in an aquifer system.</title>
        <authorList>
            <person name="Anantharaman K."/>
            <person name="Brown C.T."/>
            <person name="Hug L.A."/>
            <person name="Sharon I."/>
            <person name="Castelle C.J."/>
            <person name="Probst A.J."/>
            <person name="Thomas B.C."/>
            <person name="Singh A."/>
            <person name="Wilkins M.J."/>
            <person name="Karaoz U."/>
            <person name="Brodie E.L."/>
            <person name="Williams K.H."/>
            <person name="Hubbard S.S."/>
            <person name="Banfield J.F."/>
        </authorList>
    </citation>
    <scope>NUCLEOTIDE SEQUENCE [LARGE SCALE GENOMIC DNA]</scope>
</reference>
<dbReference type="STRING" id="1802424.A2480_03710"/>
<dbReference type="Pfam" id="PF05239">
    <property type="entry name" value="PRC"/>
    <property type="match status" value="1"/>
</dbReference>
<accession>A0A1F7WDM6</accession>
<evidence type="ECO:0000259" key="1">
    <source>
        <dbReference type="Pfam" id="PF05239"/>
    </source>
</evidence>
<dbReference type="Proteomes" id="UP000176988">
    <property type="component" value="Unassembled WGS sequence"/>
</dbReference>
<comment type="caution">
    <text evidence="2">The sequence shown here is derived from an EMBL/GenBank/DDBJ whole genome shotgun (WGS) entry which is preliminary data.</text>
</comment>
<feature type="domain" description="PRC-barrel" evidence="1">
    <location>
        <begin position="3"/>
        <end position="74"/>
    </location>
</feature>
<dbReference type="InterPro" id="IPR027275">
    <property type="entry name" value="PRC-brl_dom"/>
</dbReference>
<sequence>MRYRDSQLRGAPAFTEDGQRIGRLVGLIVDVVTHEVVQYVVRRSVALARPLPGELLVDRRQVISLDDKSLVVRNAAVTEEVLTQESGQISEQAQEAVVLNRTTE</sequence>
<evidence type="ECO:0000313" key="3">
    <source>
        <dbReference type="Proteomes" id="UP000176988"/>
    </source>
</evidence>
<dbReference type="SUPFAM" id="SSF50346">
    <property type="entry name" value="PRC-barrel domain"/>
    <property type="match status" value="1"/>
</dbReference>
<name>A0A1F7WDM6_9BACT</name>
<protein>
    <recommendedName>
        <fullName evidence="1">PRC-barrel domain-containing protein</fullName>
    </recommendedName>
</protein>
<dbReference type="AlphaFoldDB" id="A0A1F7WDM6"/>
<dbReference type="InterPro" id="IPR011033">
    <property type="entry name" value="PRC_barrel-like_sf"/>
</dbReference>
<dbReference type="EMBL" id="MGFG01000034">
    <property type="protein sequence ID" value="OGM00145.1"/>
    <property type="molecule type" value="Genomic_DNA"/>
</dbReference>